<organism evidence="2 3">
    <name type="scientific">Eiseniibacteriota bacterium</name>
    <dbReference type="NCBI Taxonomy" id="2212470"/>
    <lineage>
        <taxon>Bacteria</taxon>
        <taxon>Candidatus Eiseniibacteriota</taxon>
    </lineage>
</organism>
<gene>
    <name evidence="2" type="ORF">HOP12_13985</name>
</gene>
<name>A0A849T1T5_UNCEI</name>
<evidence type="ECO:0000313" key="3">
    <source>
        <dbReference type="Proteomes" id="UP000580839"/>
    </source>
</evidence>
<comment type="caution">
    <text evidence="2">The sequence shown here is derived from an EMBL/GenBank/DDBJ whole genome shotgun (WGS) entry which is preliminary data.</text>
</comment>
<proteinExistence type="predicted"/>
<evidence type="ECO:0000259" key="1">
    <source>
        <dbReference type="Pfam" id="PF03572"/>
    </source>
</evidence>
<reference evidence="2 3" key="1">
    <citation type="submission" date="2020-04" db="EMBL/GenBank/DDBJ databases">
        <title>Metagenomic profiling of ammonia- and methane-oxidizing microorganisms in a Dutch drinking water treatment plant.</title>
        <authorList>
            <person name="Poghosyan L."/>
            <person name="Leucker S."/>
        </authorList>
    </citation>
    <scope>NUCLEOTIDE SEQUENCE [LARGE SCALE GENOMIC DNA]</scope>
    <source>
        <strain evidence="2">S-RSF-IL-03</strain>
    </source>
</reference>
<dbReference type="Gene3D" id="3.90.226.10">
    <property type="entry name" value="2-enoyl-CoA Hydratase, Chain A, domain 1"/>
    <property type="match status" value="1"/>
</dbReference>
<dbReference type="InterPro" id="IPR005151">
    <property type="entry name" value="Tail-specific_protease"/>
</dbReference>
<sequence length="120" mass="13150">MPKGSAHQKRVDELVERMEREPGQVIATDVSGGGDDSKYKPSIVYPEMKHFAMLMDHGTESAAEAFVMSAWPYDRVTLFGENSGGTIDYQSVAMVPLACTRQGLYLGYPTLGSSEFLPRG</sequence>
<dbReference type="SUPFAM" id="SSF52096">
    <property type="entry name" value="ClpP/crotonase"/>
    <property type="match status" value="1"/>
</dbReference>
<dbReference type="Pfam" id="PF03572">
    <property type="entry name" value="Peptidase_S41"/>
    <property type="match status" value="1"/>
</dbReference>
<dbReference type="Proteomes" id="UP000580839">
    <property type="component" value="Unassembled WGS sequence"/>
</dbReference>
<dbReference type="InterPro" id="IPR029045">
    <property type="entry name" value="ClpP/crotonase-like_dom_sf"/>
</dbReference>
<accession>A0A849T1T5</accession>
<dbReference type="GO" id="GO:0008236">
    <property type="term" value="F:serine-type peptidase activity"/>
    <property type="evidence" value="ECO:0007669"/>
    <property type="project" value="InterPro"/>
</dbReference>
<evidence type="ECO:0000313" key="2">
    <source>
        <dbReference type="EMBL" id="NOT35249.1"/>
    </source>
</evidence>
<dbReference type="GO" id="GO:0006508">
    <property type="term" value="P:proteolysis"/>
    <property type="evidence" value="ECO:0007669"/>
    <property type="project" value="InterPro"/>
</dbReference>
<dbReference type="AlphaFoldDB" id="A0A849T1T5"/>
<protein>
    <recommendedName>
        <fullName evidence="1">Tail specific protease domain-containing protein</fullName>
    </recommendedName>
</protein>
<dbReference type="EMBL" id="JABFRW010000183">
    <property type="protein sequence ID" value="NOT35249.1"/>
    <property type="molecule type" value="Genomic_DNA"/>
</dbReference>
<feature type="domain" description="Tail specific protease" evidence="1">
    <location>
        <begin position="42"/>
        <end position="95"/>
    </location>
</feature>